<protein>
    <recommendedName>
        <fullName evidence="7">Protein kinase domain-containing protein</fullName>
    </recommendedName>
</protein>
<evidence type="ECO:0000256" key="5">
    <source>
        <dbReference type="PROSITE-ProRule" id="PRU10141"/>
    </source>
</evidence>
<keyword evidence="3" id="KW-0418">Kinase</keyword>
<dbReference type="GO" id="GO:0004674">
    <property type="term" value="F:protein serine/threonine kinase activity"/>
    <property type="evidence" value="ECO:0007669"/>
    <property type="project" value="UniProtKB-KW"/>
</dbReference>
<evidence type="ECO:0000256" key="3">
    <source>
        <dbReference type="ARBA" id="ARBA00022777"/>
    </source>
</evidence>
<keyword evidence="4 5" id="KW-0067">ATP-binding</keyword>
<dbReference type="InterPro" id="IPR000719">
    <property type="entry name" value="Prot_kinase_dom"/>
</dbReference>
<proteinExistence type="inferred from homology"/>
<dbReference type="GO" id="GO:0000407">
    <property type="term" value="C:phagophore assembly site"/>
    <property type="evidence" value="ECO:0007669"/>
    <property type="project" value="TreeGrafter"/>
</dbReference>
<evidence type="ECO:0000256" key="2">
    <source>
        <dbReference type="ARBA" id="ARBA00022741"/>
    </source>
</evidence>
<evidence type="ECO:0000313" key="8">
    <source>
        <dbReference type="EMBL" id="CAG9315731.1"/>
    </source>
</evidence>
<dbReference type="Proteomes" id="UP001162131">
    <property type="component" value="Unassembled WGS sequence"/>
</dbReference>
<sequence>MVKRVGNYILESRLGEGNYGVVYIGKQVESNQAIAVKVIPVKNLNEKLYKQIELEIKALRKADSPYVVKLYDVLRTQNNIYLMMEYCGGGDLEKYVKDFQKVKEPLAKKWISQIIEAFINLQCNNIMHRDLKLANILLTTKSDDASIRVADFGFAKILQNDLATTQLGTPIFMAPEIFNDDHYSYKADVWSLGVLSYEILTGISAFNCRSIAQLQRMQREEVKFPANCELSQEVKDFIKIMLTYDHERRPSFQQLKEMPYIQSLYPPKIEALLPRLPAAPIHEEDKKEEDITIEEYEILREISEDEFEPDQLEAEENKVNEEQDKPEVKIEPNYWELATKTRDLDCILNETEGFIALQNQYKDTNESIAKEIEKYCKKRYESLLEESKKMIRVYNLTDSDYFFNEIYGKINTNLKEINKHRISGRNPKNSSALYEEAKGIMDNEPGHNQVKQALLLLTVALDLDPNNNLIQQCYNDALSDYQKASLHPISKYK</sequence>
<dbReference type="AlphaFoldDB" id="A0AAU9J1U8"/>
<dbReference type="GO" id="GO:0000045">
    <property type="term" value="P:autophagosome assembly"/>
    <property type="evidence" value="ECO:0007669"/>
    <property type="project" value="TreeGrafter"/>
</dbReference>
<dbReference type="PROSITE" id="PS00107">
    <property type="entry name" value="PROTEIN_KINASE_ATP"/>
    <property type="match status" value="1"/>
</dbReference>
<feature type="domain" description="Protein kinase" evidence="7">
    <location>
        <begin position="8"/>
        <end position="261"/>
    </location>
</feature>
<comment type="caution">
    <text evidence="8">The sequence shown here is derived from an EMBL/GenBank/DDBJ whole genome shotgun (WGS) entry which is preliminary data.</text>
</comment>
<dbReference type="InterPro" id="IPR011009">
    <property type="entry name" value="Kinase-like_dom_sf"/>
</dbReference>
<dbReference type="InterPro" id="IPR008271">
    <property type="entry name" value="Ser/Thr_kinase_AS"/>
</dbReference>
<evidence type="ECO:0000256" key="1">
    <source>
        <dbReference type="ARBA" id="ARBA00022679"/>
    </source>
</evidence>
<keyword evidence="2 5" id="KW-0547">Nucleotide-binding</keyword>
<feature type="binding site" evidence="5">
    <location>
        <position position="42"/>
    </location>
    <ligand>
        <name>ATP</name>
        <dbReference type="ChEBI" id="CHEBI:30616"/>
    </ligand>
</feature>
<reference evidence="8" key="1">
    <citation type="submission" date="2021-09" db="EMBL/GenBank/DDBJ databases">
        <authorList>
            <consortium name="AG Swart"/>
            <person name="Singh M."/>
            <person name="Singh A."/>
            <person name="Seah K."/>
            <person name="Emmerich C."/>
        </authorList>
    </citation>
    <scope>NUCLEOTIDE SEQUENCE</scope>
    <source>
        <strain evidence="8">ATCC30299</strain>
    </source>
</reference>
<dbReference type="PROSITE" id="PS00108">
    <property type="entry name" value="PROTEIN_KINASE_ST"/>
    <property type="match status" value="1"/>
</dbReference>
<comment type="similarity">
    <text evidence="6">Belongs to the protein kinase superfamily.</text>
</comment>
<dbReference type="GO" id="GO:0016020">
    <property type="term" value="C:membrane"/>
    <property type="evidence" value="ECO:0007669"/>
    <property type="project" value="TreeGrafter"/>
</dbReference>
<dbReference type="GO" id="GO:0005829">
    <property type="term" value="C:cytosol"/>
    <property type="evidence" value="ECO:0007669"/>
    <property type="project" value="TreeGrafter"/>
</dbReference>
<organism evidence="8 9">
    <name type="scientific">Blepharisma stoltei</name>
    <dbReference type="NCBI Taxonomy" id="1481888"/>
    <lineage>
        <taxon>Eukaryota</taxon>
        <taxon>Sar</taxon>
        <taxon>Alveolata</taxon>
        <taxon>Ciliophora</taxon>
        <taxon>Postciliodesmatophora</taxon>
        <taxon>Heterotrichea</taxon>
        <taxon>Heterotrichida</taxon>
        <taxon>Blepharismidae</taxon>
        <taxon>Blepharisma</taxon>
    </lineage>
</organism>
<keyword evidence="1" id="KW-0808">Transferase</keyword>
<keyword evidence="9" id="KW-1185">Reference proteome</keyword>
<evidence type="ECO:0000259" key="7">
    <source>
        <dbReference type="PROSITE" id="PS50011"/>
    </source>
</evidence>
<dbReference type="PANTHER" id="PTHR24348:SF22">
    <property type="entry name" value="NON-SPECIFIC SERINE_THREONINE PROTEIN KINASE"/>
    <property type="match status" value="1"/>
</dbReference>
<dbReference type="InterPro" id="IPR045269">
    <property type="entry name" value="Atg1-like"/>
</dbReference>
<dbReference type="GO" id="GO:0005524">
    <property type="term" value="F:ATP binding"/>
    <property type="evidence" value="ECO:0007669"/>
    <property type="project" value="UniProtKB-UniRule"/>
</dbReference>
<dbReference type="Pfam" id="PF00069">
    <property type="entry name" value="Pkinase"/>
    <property type="match status" value="1"/>
</dbReference>
<dbReference type="SMART" id="SM00220">
    <property type="entry name" value="S_TKc"/>
    <property type="match status" value="1"/>
</dbReference>
<dbReference type="SUPFAM" id="SSF56112">
    <property type="entry name" value="Protein kinase-like (PK-like)"/>
    <property type="match status" value="1"/>
</dbReference>
<evidence type="ECO:0000313" key="9">
    <source>
        <dbReference type="Proteomes" id="UP001162131"/>
    </source>
</evidence>
<accession>A0AAU9J1U8</accession>
<dbReference type="EMBL" id="CAJZBQ010000014">
    <property type="protein sequence ID" value="CAG9315731.1"/>
    <property type="molecule type" value="Genomic_DNA"/>
</dbReference>
<gene>
    <name evidence="8" type="ORF">BSTOLATCC_MIC14481</name>
</gene>
<dbReference type="InterPro" id="IPR017441">
    <property type="entry name" value="Protein_kinase_ATP_BS"/>
</dbReference>
<name>A0AAU9J1U8_9CILI</name>
<evidence type="ECO:0000256" key="4">
    <source>
        <dbReference type="ARBA" id="ARBA00022840"/>
    </source>
</evidence>
<dbReference type="FunFam" id="3.30.200.20:FF:000042">
    <property type="entry name" value="Aurora kinase A"/>
    <property type="match status" value="1"/>
</dbReference>
<dbReference type="Gene3D" id="1.10.510.10">
    <property type="entry name" value="Transferase(Phosphotransferase) domain 1"/>
    <property type="match status" value="1"/>
</dbReference>
<dbReference type="GO" id="GO:0010506">
    <property type="term" value="P:regulation of autophagy"/>
    <property type="evidence" value="ECO:0007669"/>
    <property type="project" value="InterPro"/>
</dbReference>
<dbReference type="PROSITE" id="PS50011">
    <property type="entry name" value="PROTEIN_KINASE_DOM"/>
    <property type="match status" value="1"/>
</dbReference>
<keyword evidence="6" id="KW-0723">Serine/threonine-protein kinase</keyword>
<dbReference type="GO" id="GO:0005776">
    <property type="term" value="C:autophagosome"/>
    <property type="evidence" value="ECO:0007669"/>
    <property type="project" value="TreeGrafter"/>
</dbReference>
<dbReference type="PANTHER" id="PTHR24348">
    <property type="entry name" value="SERINE/THREONINE-PROTEIN KINASE UNC-51-RELATED"/>
    <property type="match status" value="1"/>
</dbReference>
<evidence type="ECO:0000256" key="6">
    <source>
        <dbReference type="RuleBase" id="RU000304"/>
    </source>
</evidence>